<keyword evidence="13" id="KW-1185">Reference proteome</keyword>
<dbReference type="Gene3D" id="1.10.10.10">
    <property type="entry name" value="Winged helix-like DNA-binding domain superfamily/Winged helix DNA-binding domain"/>
    <property type="match status" value="1"/>
</dbReference>
<dbReference type="AlphaFoldDB" id="A0A553R930"/>
<keyword evidence="5" id="KW-0238">DNA-binding</keyword>
<keyword evidence="10" id="KW-0732">Signal</keyword>
<evidence type="ECO:0000313" key="12">
    <source>
        <dbReference type="EMBL" id="TRY98689.1"/>
    </source>
</evidence>
<evidence type="ECO:0000256" key="1">
    <source>
        <dbReference type="ARBA" id="ARBA00004123"/>
    </source>
</evidence>
<evidence type="ECO:0000313" key="13">
    <source>
        <dbReference type="Proteomes" id="UP000316079"/>
    </source>
</evidence>
<feature type="region of interest" description="Disordered" evidence="9">
    <location>
        <begin position="210"/>
        <end position="229"/>
    </location>
</feature>
<feature type="compositionally biased region" description="Polar residues" evidence="9">
    <location>
        <begin position="210"/>
        <end position="224"/>
    </location>
</feature>
<protein>
    <recommendedName>
        <fullName evidence="11">HSF-type DNA-binding domain-containing protein</fullName>
    </recommendedName>
</protein>
<dbReference type="EMBL" id="SRMA01025155">
    <property type="protein sequence ID" value="TRY98689.1"/>
    <property type="molecule type" value="Genomic_DNA"/>
</dbReference>
<reference evidence="12 13" key="1">
    <citation type="journal article" date="2019" name="Sci. Data">
        <title>Hybrid genome assembly and annotation of Danionella translucida.</title>
        <authorList>
            <person name="Kadobianskyi M."/>
            <person name="Schulze L."/>
            <person name="Schuelke M."/>
            <person name="Judkewitz B."/>
        </authorList>
    </citation>
    <scope>NUCLEOTIDE SEQUENCE [LARGE SCALE GENOMIC DNA]</scope>
    <source>
        <strain evidence="12 13">Bolton</strain>
    </source>
</reference>
<dbReference type="SUPFAM" id="SSF46785">
    <property type="entry name" value="Winged helix' DNA-binding domain"/>
    <property type="match status" value="1"/>
</dbReference>
<dbReference type="PROSITE" id="PS00434">
    <property type="entry name" value="HSF_DOMAIN"/>
    <property type="match status" value="1"/>
</dbReference>
<organism evidence="12 13">
    <name type="scientific">Danionella cerebrum</name>
    <dbReference type="NCBI Taxonomy" id="2873325"/>
    <lineage>
        <taxon>Eukaryota</taxon>
        <taxon>Metazoa</taxon>
        <taxon>Chordata</taxon>
        <taxon>Craniata</taxon>
        <taxon>Vertebrata</taxon>
        <taxon>Euteleostomi</taxon>
        <taxon>Actinopterygii</taxon>
        <taxon>Neopterygii</taxon>
        <taxon>Teleostei</taxon>
        <taxon>Ostariophysi</taxon>
        <taxon>Cypriniformes</taxon>
        <taxon>Danionidae</taxon>
        <taxon>Danioninae</taxon>
        <taxon>Danionella</taxon>
    </lineage>
</organism>
<evidence type="ECO:0000256" key="10">
    <source>
        <dbReference type="SAM" id="SignalP"/>
    </source>
</evidence>
<evidence type="ECO:0000256" key="8">
    <source>
        <dbReference type="RuleBase" id="RU004020"/>
    </source>
</evidence>
<proteinExistence type="inferred from homology"/>
<sequence length="405" mass="45649">MKQIHMVPAFISKLWTLVEARTTNDLICWSQNGCSFIVQDEQRFSKEVLPLYFKHSNMTSFVRQLNMYGFHKVVQVDTGLPKADSKETCVEFQHEDFQKDQPHLLGLIRRKASVSRGIEDGGQMSQVLVQVRHVRGWQDSSNLKLMALCRDNENLWRELDVLRQNYLQHHKIIRKMVKFIINSVQLNGIKGCKRKLPMIDNNEFQSSPKYTRSTYNTLPENPSLQELDVSPGDVYSSGTIISDITHLLDPSPEPNKGSFLPETFSPESPTVPCAELPFSWLDDPAVQEPGEILLERNDMPDPLALIDSSLEAIRSCPPASPDTDNFSELLYSDCNTSAGKHSESQSQARNQNEADTGNELGSLEEESYDGEEFSDILPSLLQLAQEASSLSFSNATLPLELPFAI</sequence>
<dbReference type="Proteomes" id="UP000316079">
    <property type="component" value="Unassembled WGS sequence"/>
</dbReference>
<dbReference type="STRING" id="623744.A0A553R930"/>
<keyword evidence="6" id="KW-0804">Transcription</keyword>
<comment type="caution">
    <text evidence="12">The sequence shown here is derived from an EMBL/GenBank/DDBJ whole genome shotgun (WGS) entry which is preliminary data.</text>
</comment>
<evidence type="ECO:0000256" key="6">
    <source>
        <dbReference type="ARBA" id="ARBA00023163"/>
    </source>
</evidence>
<gene>
    <name evidence="12" type="ORF">DNTS_033436</name>
</gene>
<dbReference type="PRINTS" id="PR00056">
    <property type="entry name" value="HSFDOMAIN"/>
</dbReference>
<evidence type="ECO:0000256" key="5">
    <source>
        <dbReference type="ARBA" id="ARBA00023125"/>
    </source>
</evidence>
<dbReference type="GO" id="GO:0005634">
    <property type="term" value="C:nucleus"/>
    <property type="evidence" value="ECO:0007669"/>
    <property type="project" value="UniProtKB-SubCell"/>
</dbReference>
<comment type="similarity">
    <text evidence="2 8">Belongs to the HSF family.</text>
</comment>
<keyword evidence="7" id="KW-0539">Nucleus</keyword>
<dbReference type="InterPro" id="IPR036390">
    <property type="entry name" value="WH_DNA-bd_sf"/>
</dbReference>
<evidence type="ECO:0000256" key="9">
    <source>
        <dbReference type="SAM" id="MobiDB-lite"/>
    </source>
</evidence>
<dbReference type="GO" id="GO:0043565">
    <property type="term" value="F:sequence-specific DNA binding"/>
    <property type="evidence" value="ECO:0007669"/>
    <property type="project" value="InterPro"/>
</dbReference>
<comment type="subcellular location">
    <subcellularLocation>
        <location evidence="1">Nucleus</location>
    </subcellularLocation>
</comment>
<feature type="domain" description="HSF-type DNA-binding" evidence="11">
    <location>
        <begin position="49"/>
        <end position="73"/>
    </location>
</feature>
<dbReference type="PANTHER" id="PTHR10015:SF457">
    <property type="entry name" value="HEAT SHOCK FACTOR PROTEIN 1-LIKE"/>
    <property type="match status" value="1"/>
</dbReference>
<dbReference type="PANTHER" id="PTHR10015">
    <property type="entry name" value="HEAT SHOCK TRANSCRIPTION FACTOR"/>
    <property type="match status" value="1"/>
</dbReference>
<dbReference type="FunFam" id="1.10.10.10:FF:000027">
    <property type="entry name" value="Heat shock transcription factor 1"/>
    <property type="match status" value="1"/>
</dbReference>
<evidence type="ECO:0000256" key="3">
    <source>
        <dbReference type="ARBA" id="ARBA00023015"/>
    </source>
</evidence>
<evidence type="ECO:0000256" key="2">
    <source>
        <dbReference type="ARBA" id="ARBA00006403"/>
    </source>
</evidence>
<keyword evidence="4" id="KW-0346">Stress response</keyword>
<dbReference type="InterPro" id="IPR000232">
    <property type="entry name" value="HSF_DNA-bd"/>
</dbReference>
<evidence type="ECO:0000256" key="7">
    <source>
        <dbReference type="ARBA" id="ARBA00023242"/>
    </source>
</evidence>
<feature type="region of interest" description="Disordered" evidence="9">
    <location>
        <begin position="337"/>
        <end position="358"/>
    </location>
</feature>
<dbReference type="Pfam" id="PF00447">
    <property type="entry name" value="HSF_DNA-bind"/>
    <property type="match status" value="1"/>
</dbReference>
<dbReference type="GO" id="GO:0003700">
    <property type="term" value="F:DNA-binding transcription factor activity"/>
    <property type="evidence" value="ECO:0007669"/>
    <property type="project" value="InterPro"/>
</dbReference>
<dbReference type="InterPro" id="IPR036388">
    <property type="entry name" value="WH-like_DNA-bd_sf"/>
</dbReference>
<feature type="chain" id="PRO_5021827215" description="HSF-type DNA-binding domain-containing protein" evidence="10">
    <location>
        <begin position="21"/>
        <end position="405"/>
    </location>
</feature>
<keyword evidence="3" id="KW-0805">Transcription regulation</keyword>
<evidence type="ECO:0000259" key="11">
    <source>
        <dbReference type="PROSITE" id="PS00434"/>
    </source>
</evidence>
<accession>A0A553R930</accession>
<evidence type="ECO:0000256" key="4">
    <source>
        <dbReference type="ARBA" id="ARBA00023016"/>
    </source>
</evidence>
<dbReference type="SMART" id="SM00415">
    <property type="entry name" value="HSF"/>
    <property type="match status" value="1"/>
</dbReference>
<feature type="compositionally biased region" description="Polar residues" evidence="9">
    <location>
        <begin position="337"/>
        <end position="355"/>
    </location>
</feature>
<feature type="signal peptide" evidence="10">
    <location>
        <begin position="1"/>
        <end position="20"/>
    </location>
</feature>
<dbReference type="OrthoDB" id="60033at2759"/>
<name>A0A553R930_9TELE</name>